<name>A0A399FCH2_9DEIN</name>
<dbReference type="RefSeq" id="WP_119356039.1">
    <property type="nucleotide sequence ID" value="NZ_BJXM01000003.1"/>
</dbReference>
<proteinExistence type="predicted"/>
<evidence type="ECO:0000256" key="1">
    <source>
        <dbReference type="SAM" id="SignalP"/>
    </source>
</evidence>
<protein>
    <submittedName>
        <fullName evidence="2">Uncharacterized protein</fullName>
    </submittedName>
</protein>
<organism evidence="2 3">
    <name type="scientific">Meiothermus granaticius NBRC 107808</name>
    <dbReference type="NCBI Taxonomy" id="1227551"/>
    <lineage>
        <taxon>Bacteria</taxon>
        <taxon>Thermotogati</taxon>
        <taxon>Deinococcota</taxon>
        <taxon>Deinococci</taxon>
        <taxon>Thermales</taxon>
        <taxon>Thermaceae</taxon>
        <taxon>Meiothermus</taxon>
    </lineage>
</organism>
<accession>A0A399FCH2</accession>
<evidence type="ECO:0000313" key="2">
    <source>
        <dbReference type="EMBL" id="RIH93456.1"/>
    </source>
</evidence>
<dbReference type="Proteomes" id="UP000266178">
    <property type="component" value="Unassembled WGS sequence"/>
</dbReference>
<sequence length="228" mass="25112">MLPSLLRWTALLLWLTPALAWSPAPDLDLAQRVVDGVYRRGHPVPTFTQQSLAVSAGAFPPGTEVGLRSGPPSCLSHWLQSPNDYARFGSRPTQLMLAGQAYQIVLAAQTARNAFKLLSAQDALATAQARLPSGHLQVYLEIQGLAQEAGREAYRLEIQTENALLPPYQRAYLEDWEQTPDGRWKGTLIYSFDLTKTNLNPPDKLTLVLQTEVTGCVYTLGVSLSGFY</sequence>
<keyword evidence="3" id="KW-1185">Reference proteome</keyword>
<dbReference type="EMBL" id="QWLB01000005">
    <property type="protein sequence ID" value="RIH93456.1"/>
    <property type="molecule type" value="Genomic_DNA"/>
</dbReference>
<evidence type="ECO:0000313" key="3">
    <source>
        <dbReference type="Proteomes" id="UP000266178"/>
    </source>
</evidence>
<comment type="caution">
    <text evidence="2">The sequence shown here is derived from an EMBL/GenBank/DDBJ whole genome shotgun (WGS) entry which is preliminary data.</text>
</comment>
<keyword evidence="1" id="KW-0732">Signal</keyword>
<gene>
    <name evidence="2" type="ORF">Mgrana_00507</name>
</gene>
<dbReference type="OrthoDB" id="61320at2"/>
<feature type="signal peptide" evidence="1">
    <location>
        <begin position="1"/>
        <end position="20"/>
    </location>
</feature>
<reference evidence="2 3" key="1">
    <citation type="submission" date="2018-08" db="EMBL/GenBank/DDBJ databases">
        <title>Meiothermus granaticius genome AF-68 sequencing project.</title>
        <authorList>
            <person name="Da Costa M.S."/>
            <person name="Albuquerque L."/>
            <person name="Raposo P."/>
            <person name="Froufe H.J.C."/>
            <person name="Barroso C.S."/>
            <person name="Egas C."/>
        </authorList>
    </citation>
    <scope>NUCLEOTIDE SEQUENCE [LARGE SCALE GENOMIC DNA]</scope>
    <source>
        <strain evidence="2 3">AF-68</strain>
    </source>
</reference>
<feature type="chain" id="PRO_5030071930" evidence="1">
    <location>
        <begin position="21"/>
        <end position="228"/>
    </location>
</feature>
<dbReference type="AlphaFoldDB" id="A0A399FCH2"/>